<dbReference type="OrthoDB" id="536711at2759"/>
<dbReference type="GO" id="GO:0000963">
    <property type="term" value="P:mitochondrial RNA processing"/>
    <property type="evidence" value="ECO:0007669"/>
    <property type="project" value="TreeGrafter"/>
</dbReference>
<accession>A0A835YFR3</accession>
<gene>
    <name evidence="2" type="ORF">HYH03_004179</name>
</gene>
<protein>
    <recommendedName>
        <fullName evidence="4">RAP domain-containing protein</fullName>
    </recommendedName>
</protein>
<evidence type="ECO:0000256" key="1">
    <source>
        <dbReference type="SAM" id="MobiDB-lite"/>
    </source>
</evidence>
<dbReference type="AlphaFoldDB" id="A0A835YFR3"/>
<evidence type="ECO:0008006" key="4">
    <source>
        <dbReference type="Google" id="ProtNLM"/>
    </source>
</evidence>
<dbReference type="EMBL" id="JAEHOE010000012">
    <property type="protein sequence ID" value="KAG2497915.1"/>
    <property type="molecule type" value="Genomic_DNA"/>
</dbReference>
<dbReference type="PANTHER" id="PTHR21228">
    <property type="entry name" value="FAST LEU-RICH DOMAIN-CONTAINING"/>
    <property type="match status" value="1"/>
</dbReference>
<dbReference type="GO" id="GO:0003723">
    <property type="term" value="F:RNA binding"/>
    <property type="evidence" value="ECO:0007669"/>
    <property type="project" value="TreeGrafter"/>
</dbReference>
<dbReference type="PANTHER" id="PTHR21228:SF40">
    <property type="entry name" value="LD45607P"/>
    <property type="match status" value="1"/>
</dbReference>
<keyword evidence="3" id="KW-1185">Reference proteome</keyword>
<evidence type="ECO:0000313" key="2">
    <source>
        <dbReference type="EMBL" id="KAG2497915.1"/>
    </source>
</evidence>
<evidence type="ECO:0000313" key="3">
    <source>
        <dbReference type="Proteomes" id="UP000612055"/>
    </source>
</evidence>
<organism evidence="2 3">
    <name type="scientific">Edaphochlamys debaryana</name>
    <dbReference type="NCBI Taxonomy" id="47281"/>
    <lineage>
        <taxon>Eukaryota</taxon>
        <taxon>Viridiplantae</taxon>
        <taxon>Chlorophyta</taxon>
        <taxon>core chlorophytes</taxon>
        <taxon>Chlorophyceae</taxon>
        <taxon>CS clade</taxon>
        <taxon>Chlamydomonadales</taxon>
        <taxon>Chlamydomonadales incertae sedis</taxon>
        <taxon>Edaphochlamys</taxon>
    </lineage>
</organism>
<sequence>MRLSKAMNRAVKLSTEEEALNPSAAETITDLCHSIFADLTAVFLPLVPQLRTVADCIIPLYACSEAGYWGPASPASADGKGGLAVALLQRLSADGCVRLKPPKKQGRTASSVPSKPSKADQDHANLWRALAAAPAGVRSSVDLRGLLDASADGVVTLEIVSEQACSNILLACSRLQLRGFDRLIRHLTARLVDLGPAAACQALANALYALGELAEDVGHTPRPEDLEGLARAVVTRLSAGQGGDSFTPQALSNMLYACSKLSYTHSALIGPLAAAAGQAASRMAPQGLANSAWALARMGYADQTWYAAAVQAAERPGLWQGAKPQDWSNLWYALALPRHRPASSRLLERTTEASGVLQEGATAQGCANLLWALANLRLYDERLVGALAGRLGGLLRQDPALVTQQELCNSLWALAVMGPGVLSRHSGLVEGLLREAVRRWVAEGHRVMDQEGLRQLWQVQLELEAMGGGDLSSILRAGKGSLLTAARAAISTRTQTIASGPASSLEAEVASALEQLQQRMGPGAIVSVQRRCVVEEVGRVAETVVELAGGRRVVVETLVQRQVFASTPPRRMLTGPVELHMRQLGRVPSLAKVLSVPEWEWEEAKAGGEAKQRAYLCRLLGLRAA</sequence>
<dbReference type="GO" id="GO:0009507">
    <property type="term" value="C:chloroplast"/>
    <property type="evidence" value="ECO:0007669"/>
    <property type="project" value="GOC"/>
</dbReference>
<proteinExistence type="predicted"/>
<dbReference type="GO" id="GO:0035770">
    <property type="term" value="C:ribonucleoprotein granule"/>
    <property type="evidence" value="ECO:0007669"/>
    <property type="project" value="TreeGrafter"/>
</dbReference>
<dbReference type="GO" id="GO:0005759">
    <property type="term" value="C:mitochondrial matrix"/>
    <property type="evidence" value="ECO:0007669"/>
    <property type="project" value="TreeGrafter"/>
</dbReference>
<dbReference type="InterPro" id="IPR050870">
    <property type="entry name" value="FAST_kinase"/>
</dbReference>
<dbReference type="Proteomes" id="UP000612055">
    <property type="component" value="Unassembled WGS sequence"/>
</dbReference>
<dbReference type="GO" id="GO:0044528">
    <property type="term" value="P:regulation of mitochondrial mRNA stability"/>
    <property type="evidence" value="ECO:0007669"/>
    <property type="project" value="TreeGrafter"/>
</dbReference>
<reference evidence="2" key="1">
    <citation type="journal article" date="2020" name="bioRxiv">
        <title>Comparative genomics of Chlamydomonas.</title>
        <authorList>
            <person name="Craig R.J."/>
            <person name="Hasan A.R."/>
            <person name="Ness R.W."/>
            <person name="Keightley P.D."/>
        </authorList>
    </citation>
    <scope>NUCLEOTIDE SEQUENCE</scope>
    <source>
        <strain evidence="2">CCAP 11/70</strain>
    </source>
</reference>
<name>A0A835YFR3_9CHLO</name>
<feature type="region of interest" description="Disordered" evidence="1">
    <location>
        <begin position="100"/>
        <end position="119"/>
    </location>
</feature>
<dbReference type="GO" id="GO:1901259">
    <property type="term" value="P:chloroplast rRNA processing"/>
    <property type="evidence" value="ECO:0007669"/>
    <property type="project" value="TreeGrafter"/>
</dbReference>
<comment type="caution">
    <text evidence="2">The sequence shown here is derived from an EMBL/GenBank/DDBJ whole genome shotgun (WGS) entry which is preliminary data.</text>
</comment>